<protein>
    <submittedName>
        <fullName evidence="1">Uncharacterized protein</fullName>
    </submittedName>
</protein>
<dbReference type="RefSeq" id="WP_123094321.1">
    <property type="nucleotide sequence ID" value="NZ_RIZG01000001.1"/>
</dbReference>
<organism evidence="1 2">
    <name type="scientific">Marinomonas hwangdonensis</name>
    <dbReference type="NCBI Taxonomy" id="1053647"/>
    <lineage>
        <taxon>Bacteria</taxon>
        <taxon>Pseudomonadati</taxon>
        <taxon>Pseudomonadota</taxon>
        <taxon>Gammaproteobacteria</taxon>
        <taxon>Oceanospirillales</taxon>
        <taxon>Oceanospirillaceae</taxon>
        <taxon>Marinomonas</taxon>
    </lineage>
</organism>
<gene>
    <name evidence="1" type="ORF">EBI00_02455</name>
</gene>
<evidence type="ECO:0000313" key="1">
    <source>
        <dbReference type="EMBL" id="RNF52981.1"/>
    </source>
</evidence>
<accession>A0A3M8QBF2</accession>
<dbReference type="AlphaFoldDB" id="A0A3M8QBF2"/>
<evidence type="ECO:0000313" key="2">
    <source>
        <dbReference type="Proteomes" id="UP000280507"/>
    </source>
</evidence>
<keyword evidence="2" id="KW-1185">Reference proteome</keyword>
<name>A0A3M8QBF2_9GAMM</name>
<reference evidence="1 2" key="1">
    <citation type="journal article" date="2012" name="Int. J. Syst. Evol. Microbiol.">
        <title>Marinomonas hwangdonensis sp. nov., isolated from seawater.</title>
        <authorList>
            <person name="Jung Y.T."/>
            <person name="Oh T.K."/>
            <person name="Yoon J.H."/>
        </authorList>
    </citation>
    <scope>NUCLEOTIDE SEQUENCE [LARGE SCALE GENOMIC DNA]</scope>
    <source>
        <strain evidence="1 2">HDW-15</strain>
    </source>
</reference>
<dbReference type="EMBL" id="RIZG01000001">
    <property type="protein sequence ID" value="RNF52981.1"/>
    <property type="molecule type" value="Genomic_DNA"/>
</dbReference>
<sequence length="110" mass="12183">MSSNDPLLHALHQQREESREQFTELRAATAELTKSVSSFGALVARSEERHLRQDDGLKRMGKQLDDHELRLRVVESSSSTQKAYVSGGWKVATVVAALVSFAVAIGDKFL</sequence>
<dbReference type="Proteomes" id="UP000280507">
    <property type="component" value="Unassembled WGS sequence"/>
</dbReference>
<proteinExistence type="predicted"/>
<comment type="caution">
    <text evidence="1">The sequence shown here is derived from an EMBL/GenBank/DDBJ whole genome shotgun (WGS) entry which is preliminary data.</text>
</comment>
<dbReference type="OrthoDB" id="6107803at2"/>